<keyword evidence="10" id="KW-1185">Reference proteome</keyword>
<sequence>MAAKKWTVCSMLFLSTLFSPTLKAFESPLIVGHRGACGYRPEHTIASYELAIKMGADYIEPDLVMTKDGVLMARHENEISGTTNVAEIFPDRKTTKKVDGKEITGWFIEDFTLKEIKTLKAKERLEFRDHSFDGKFDVPTFKEILAFVKKQKRKVGVYVETKHPTYFQSIGLPLETALVKELTAQGFNKKNSPVFIQSFELANLKQIKKLTSLPLIYLIDDPELIPFDHVASGDKRTYQDMVKPESLKELSATVYGIGPYKRYIVPANDKGEMQPPTTLIQDAHALGLKVHPYTFRSEAQYLLKDYQGDPQKEYLQFFELGVDGLFSDFADQAVLAKQTFLKNKKAGAKK</sequence>
<dbReference type="Proteomes" id="UP001302274">
    <property type="component" value="Unassembled WGS sequence"/>
</dbReference>
<accession>A0ABU5VUE4</accession>
<evidence type="ECO:0000256" key="5">
    <source>
        <dbReference type="ARBA" id="ARBA00022801"/>
    </source>
</evidence>
<comment type="catalytic activity">
    <reaction evidence="6">
        <text>a sn-glycero-3-phosphodiester + H2O = an alcohol + sn-glycerol 3-phosphate + H(+)</text>
        <dbReference type="Rhea" id="RHEA:12969"/>
        <dbReference type="ChEBI" id="CHEBI:15377"/>
        <dbReference type="ChEBI" id="CHEBI:15378"/>
        <dbReference type="ChEBI" id="CHEBI:30879"/>
        <dbReference type="ChEBI" id="CHEBI:57597"/>
        <dbReference type="ChEBI" id="CHEBI:83408"/>
        <dbReference type="EC" id="3.1.4.46"/>
    </reaction>
</comment>
<dbReference type="SUPFAM" id="SSF51695">
    <property type="entry name" value="PLC-like phosphodiesterases"/>
    <property type="match status" value="1"/>
</dbReference>
<protein>
    <recommendedName>
        <fullName evidence="2">glycerophosphodiester phosphodiesterase</fullName>
        <ecNumber evidence="2">3.1.4.46</ecNumber>
    </recommendedName>
</protein>
<dbReference type="PROSITE" id="PS51704">
    <property type="entry name" value="GP_PDE"/>
    <property type="match status" value="1"/>
</dbReference>
<evidence type="ECO:0000256" key="4">
    <source>
        <dbReference type="ARBA" id="ARBA00022798"/>
    </source>
</evidence>
<evidence type="ECO:0000313" key="9">
    <source>
        <dbReference type="EMBL" id="MEA9356003.1"/>
    </source>
</evidence>
<dbReference type="RefSeq" id="WP_323575650.1">
    <property type="nucleotide sequence ID" value="NZ_JAYGJQ010000001.1"/>
</dbReference>
<comment type="similarity">
    <text evidence="1">Belongs to the glycerophosphoryl diester phosphodiesterase family.</text>
</comment>
<dbReference type="PANTHER" id="PTHR43620:SF7">
    <property type="entry name" value="GLYCEROPHOSPHODIESTER PHOSPHODIESTERASE GDPD5-RELATED"/>
    <property type="match status" value="1"/>
</dbReference>
<dbReference type="EC" id="3.1.4.46" evidence="2"/>
<dbReference type="EMBL" id="JAYGJQ010000001">
    <property type="protein sequence ID" value="MEA9356003.1"/>
    <property type="molecule type" value="Genomic_DNA"/>
</dbReference>
<evidence type="ECO:0000313" key="10">
    <source>
        <dbReference type="Proteomes" id="UP001302274"/>
    </source>
</evidence>
<feature type="signal peptide" evidence="7">
    <location>
        <begin position="1"/>
        <end position="24"/>
    </location>
</feature>
<evidence type="ECO:0000256" key="1">
    <source>
        <dbReference type="ARBA" id="ARBA00007277"/>
    </source>
</evidence>
<keyword evidence="3 7" id="KW-0732">Signal</keyword>
<reference evidence="9 10" key="1">
    <citation type="submission" date="2023-11" db="EMBL/GenBank/DDBJ databases">
        <title>A Novel Polar Bacteriovorax (B. antarcticus) Isolated from the Biocrust in Antarctica.</title>
        <authorList>
            <person name="Mun W."/>
            <person name="Choi S.Y."/>
            <person name="Mitchell R.J."/>
        </authorList>
    </citation>
    <scope>NUCLEOTIDE SEQUENCE [LARGE SCALE GENOMIC DNA]</scope>
    <source>
        <strain evidence="9 10">PP10</strain>
    </source>
</reference>
<keyword evidence="4" id="KW-0319">Glycerol metabolism</keyword>
<dbReference type="Gene3D" id="3.20.20.190">
    <property type="entry name" value="Phosphatidylinositol (PI) phosphodiesterase"/>
    <property type="match status" value="1"/>
</dbReference>
<dbReference type="Pfam" id="PF03009">
    <property type="entry name" value="GDPD"/>
    <property type="match status" value="1"/>
</dbReference>
<dbReference type="InterPro" id="IPR030395">
    <property type="entry name" value="GP_PDE_dom"/>
</dbReference>
<dbReference type="PANTHER" id="PTHR43620">
    <property type="entry name" value="GLYCEROPHOSPHORYL DIESTER PHOSPHODIESTERASE"/>
    <property type="match status" value="1"/>
</dbReference>
<evidence type="ECO:0000256" key="2">
    <source>
        <dbReference type="ARBA" id="ARBA00012247"/>
    </source>
</evidence>
<proteinExistence type="inferred from homology"/>
<feature type="chain" id="PRO_5045372622" description="glycerophosphodiester phosphodiesterase" evidence="7">
    <location>
        <begin position="25"/>
        <end position="350"/>
    </location>
</feature>
<evidence type="ECO:0000256" key="6">
    <source>
        <dbReference type="ARBA" id="ARBA00047512"/>
    </source>
</evidence>
<dbReference type="CDD" id="cd08602">
    <property type="entry name" value="GDPD_ScGlpQ1_like"/>
    <property type="match status" value="1"/>
</dbReference>
<evidence type="ECO:0000256" key="3">
    <source>
        <dbReference type="ARBA" id="ARBA00022729"/>
    </source>
</evidence>
<gene>
    <name evidence="9" type="ORF">SHI21_07320</name>
</gene>
<evidence type="ECO:0000259" key="8">
    <source>
        <dbReference type="PROSITE" id="PS51704"/>
    </source>
</evidence>
<dbReference type="InterPro" id="IPR017946">
    <property type="entry name" value="PLC-like_Pdiesterase_TIM-brl"/>
</dbReference>
<feature type="domain" description="GP-PDE" evidence="8">
    <location>
        <begin position="28"/>
        <end position="337"/>
    </location>
</feature>
<evidence type="ECO:0000256" key="7">
    <source>
        <dbReference type="SAM" id="SignalP"/>
    </source>
</evidence>
<organism evidence="9 10">
    <name type="scientific">Bacteriovorax antarcticus</name>
    <dbReference type="NCBI Taxonomy" id="3088717"/>
    <lineage>
        <taxon>Bacteria</taxon>
        <taxon>Pseudomonadati</taxon>
        <taxon>Bdellovibrionota</taxon>
        <taxon>Bacteriovoracia</taxon>
        <taxon>Bacteriovoracales</taxon>
        <taxon>Bacteriovoracaceae</taxon>
        <taxon>Bacteriovorax</taxon>
    </lineage>
</organism>
<comment type="caution">
    <text evidence="9">The sequence shown here is derived from an EMBL/GenBank/DDBJ whole genome shotgun (WGS) entry which is preliminary data.</text>
</comment>
<keyword evidence="5" id="KW-0378">Hydrolase</keyword>
<name>A0ABU5VUE4_9BACT</name>